<protein>
    <submittedName>
        <fullName evidence="1">Uncharacterized protein</fullName>
    </submittedName>
</protein>
<name>A0A804IAM3_MUSAM</name>
<sequence>MICPFNQNDKHLTQSFIDWTRIFHINHHILYKVILVHCLSMTSLGGRHSIISKAGWKMLNHVHRSCSTEEG</sequence>
<accession>A0A804IAM3</accession>
<reference evidence="1" key="1">
    <citation type="submission" date="2021-05" db="UniProtKB">
        <authorList>
            <consortium name="EnsemblPlants"/>
        </authorList>
    </citation>
    <scope>IDENTIFICATION</scope>
    <source>
        <strain evidence="1">subsp. malaccensis</strain>
    </source>
</reference>
<dbReference type="Proteomes" id="UP000012960">
    <property type="component" value="Unplaced"/>
</dbReference>
<organism evidence="1 2">
    <name type="scientific">Musa acuminata subsp. malaccensis</name>
    <name type="common">Wild banana</name>
    <name type="synonym">Musa malaccensis</name>
    <dbReference type="NCBI Taxonomy" id="214687"/>
    <lineage>
        <taxon>Eukaryota</taxon>
        <taxon>Viridiplantae</taxon>
        <taxon>Streptophyta</taxon>
        <taxon>Embryophyta</taxon>
        <taxon>Tracheophyta</taxon>
        <taxon>Spermatophyta</taxon>
        <taxon>Magnoliopsida</taxon>
        <taxon>Liliopsida</taxon>
        <taxon>Zingiberales</taxon>
        <taxon>Musaceae</taxon>
        <taxon>Musa</taxon>
    </lineage>
</organism>
<dbReference type="InParanoid" id="A0A804IAM3"/>
<dbReference type="EnsemblPlants" id="Ma03_t10580.1">
    <property type="protein sequence ID" value="Ma03_p10580.1"/>
    <property type="gene ID" value="Ma03_g10580"/>
</dbReference>
<evidence type="ECO:0000313" key="2">
    <source>
        <dbReference type="Proteomes" id="UP000012960"/>
    </source>
</evidence>
<dbReference type="Gramene" id="Ma03_t10580.1">
    <property type="protein sequence ID" value="Ma03_p10580.1"/>
    <property type="gene ID" value="Ma03_g10580"/>
</dbReference>
<dbReference type="AlphaFoldDB" id="A0A804IAM3"/>
<evidence type="ECO:0000313" key="1">
    <source>
        <dbReference type="EnsemblPlants" id="Ma03_p10580.1"/>
    </source>
</evidence>
<keyword evidence="2" id="KW-1185">Reference proteome</keyword>
<proteinExistence type="predicted"/>